<evidence type="ECO:0000259" key="7">
    <source>
        <dbReference type="Pfam" id="PF14322"/>
    </source>
</evidence>
<dbReference type="PROSITE" id="PS51257">
    <property type="entry name" value="PROKAR_LIPOPROTEIN"/>
    <property type="match status" value="1"/>
</dbReference>
<gene>
    <name evidence="8" type="ORF">C8N25_10720</name>
</gene>
<feature type="domain" description="RagB/SusD" evidence="6">
    <location>
        <begin position="302"/>
        <end position="570"/>
    </location>
</feature>
<organism evidence="8 9">
    <name type="scientific">Algoriphagus antarcticus</name>
    <dbReference type="NCBI Taxonomy" id="238540"/>
    <lineage>
        <taxon>Bacteria</taxon>
        <taxon>Pseudomonadati</taxon>
        <taxon>Bacteroidota</taxon>
        <taxon>Cytophagia</taxon>
        <taxon>Cytophagales</taxon>
        <taxon>Cyclobacteriaceae</taxon>
        <taxon>Algoriphagus</taxon>
    </lineage>
</organism>
<keyword evidence="4" id="KW-0472">Membrane</keyword>
<reference evidence="8 9" key="1">
    <citation type="submission" date="2018-08" db="EMBL/GenBank/DDBJ databases">
        <title>Genomic Encyclopedia of Archaeal and Bacterial Type Strains, Phase II (KMG-II): from individual species to whole genera.</title>
        <authorList>
            <person name="Goeker M."/>
        </authorList>
    </citation>
    <scope>NUCLEOTIDE SEQUENCE [LARGE SCALE GENOMIC DNA]</scope>
    <source>
        <strain evidence="8 9">DSM 15986</strain>
    </source>
</reference>
<dbReference type="RefSeq" id="WP_086539971.1">
    <property type="nucleotide sequence ID" value="NZ_MSSW01000005.1"/>
</dbReference>
<evidence type="ECO:0000256" key="4">
    <source>
        <dbReference type="ARBA" id="ARBA00023136"/>
    </source>
</evidence>
<evidence type="ECO:0000313" key="9">
    <source>
        <dbReference type="Proteomes" id="UP000256405"/>
    </source>
</evidence>
<dbReference type="Proteomes" id="UP000256405">
    <property type="component" value="Unassembled WGS sequence"/>
</dbReference>
<evidence type="ECO:0000313" key="8">
    <source>
        <dbReference type="EMBL" id="REG90281.1"/>
    </source>
</evidence>
<comment type="subcellular location">
    <subcellularLocation>
        <location evidence="1">Cell outer membrane</location>
    </subcellularLocation>
</comment>
<keyword evidence="3" id="KW-0732">Signal</keyword>
<accession>A0A3E0DWE8</accession>
<evidence type="ECO:0000256" key="5">
    <source>
        <dbReference type="ARBA" id="ARBA00023237"/>
    </source>
</evidence>
<dbReference type="InterPro" id="IPR033985">
    <property type="entry name" value="SusD-like_N"/>
</dbReference>
<proteinExistence type="inferred from homology"/>
<dbReference type="InterPro" id="IPR011990">
    <property type="entry name" value="TPR-like_helical_dom_sf"/>
</dbReference>
<evidence type="ECO:0000256" key="2">
    <source>
        <dbReference type="ARBA" id="ARBA00006275"/>
    </source>
</evidence>
<comment type="similarity">
    <text evidence="2">Belongs to the SusD family.</text>
</comment>
<protein>
    <submittedName>
        <fullName evidence="8">Putative outer membrane starch-binding protein</fullName>
    </submittedName>
</protein>
<dbReference type="EMBL" id="QUNF01000007">
    <property type="protein sequence ID" value="REG90281.1"/>
    <property type="molecule type" value="Genomic_DNA"/>
</dbReference>
<dbReference type="Gene3D" id="1.25.40.390">
    <property type="match status" value="1"/>
</dbReference>
<sequence length="570" mass="64859">MKKYSYIIFFITLLSITSCIDLERELSTQVTEEQANNSYDFSLSRINSIYTDIPEGYLEIDGAMGASSSDESEHTLETSGVQKFNNGSWNSVDNPDNLWGQLYRGIRKANLFLENSDNIDLDQFKLDPSPSSQQVYKNRLAEIERWKSEARFLRAYFYFELVKRYGGVPLFAEAASLDVNTAEVQRNSLQECIDFIVSESEAAATGLPLNYPNQDLGRATKGAALALKSRMLLYAASELFNNDSWAGGYSKPELISLDGSRDEKWKAAADAAKEVIDLSGSGYSLHNNYRSLFITNSFSYPEVIFTRRNSSSNGFEQENYPVGYDLGKGNTTPSQNLVDSYEVLTNENKAIPFDWDNPQHASNPYSKRDPRLNLTVIFNNSYYKGRNVQLYEGGLDGEGVVNASKTGYYLKKYSYEYLNLLQGQRSVKSWHIFRLSEIFLSYAEALNEYNPGNPDIATYVNMVRQRAGVKMPAIPSGLSQGEMRERIIHERRVELAFEGYRSWDLRRWMLAEEYLSLPLRGVDIVRTDDGGFIYTPIIVENRVFEARMYLYPIPLGETLISEKIIQNPGW</sequence>
<dbReference type="OrthoDB" id="621018at2"/>
<evidence type="ECO:0000259" key="6">
    <source>
        <dbReference type="Pfam" id="PF07980"/>
    </source>
</evidence>
<evidence type="ECO:0000256" key="1">
    <source>
        <dbReference type="ARBA" id="ARBA00004442"/>
    </source>
</evidence>
<dbReference type="InterPro" id="IPR012944">
    <property type="entry name" value="SusD_RagB_dom"/>
</dbReference>
<comment type="caution">
    <text evidence="8">The sequence shown here is derived from an EMBL/GenBank/DDBJ whole genome shotgun (WGS) entry which is preliminary data.</text>
</comment>
<keyword evidence="9" id="KW-1185">Reference proteome</keyword>
<dbReference type="SUPFAM" id="SSF48452">
    <property type="entry name" value="TPR-like"/>
    <property type="match status" value="1"/>
</dbReference>
<dbReference type="AlphaFoldDB" id="A0A3E0DWE8"/>
<name>A0A3E0DWE8_9BACT</name>
<feature type="domain" description="SusD-like N-terminal" evidence="7">
    <location>
        <begin position="80"/>
        <end position="233"/>
    </location>
</feature>
<dbReference type="Pfam" id="PF07980">
    <property type="entry name" value="SusD_RagB"/>
    <property type="match status" value="1"/>
</dbReference>
<dbReference type="Pfam" id="PF14322">
    <property type="entry name" value="SusD-like_3"/>
    <property type="match status" value="1"/>
</dbReference>
<dbReference type="GO" id="GO:0009279">
    <property type="term" value="C:cell outer membrane"/>
    <property type="evidence" value="ECO:0007669"/>
    <property type="project" value="UniProtKB-SubCell"/>
</dbReference>
<evidence type="ECO:0000256" key="3">
    <source>
        <dbReference type="ARBA" id="ARBA00022729"/>
    </source>
</evidence>
<keyword evidence="5" id="KW-0998">Cell outer membrane</keyword>